<evidence type="ECO:0000313" key="13">
    <source>
        <dbReference type="Proteomes" id="UP000188342"/>
    </source>
</evidence>
<keyword evidence="8 11" id="KW-0808">Transferase</keyword>
<comment type="catalytic activity">
    <reaction evidence="10 11">
        <text>5,6-dimethylbenzimidazole + nicotinate beta-D-ribonucleotide = alpha-ribazole 5'-phosphate + nicotinate + H(+)</text>
        <dbReference type="Rhea" id="RHEA:11196"/>
        <dbReference type="ChEBI" id="CHEBI:15378"/>
        <dbReference type="ChEBI" id="CHEBI:15890"/>
        <dbReference type="ChEBI" id="CHEBI:32544"/>
        <dbReference type="ChEBI" id="CHEBI:57502"/>
        <dbReference type="ChEBI" id="CHEBI:57918"/>
        <dbReference type="EC" id="2.4.2.21"/>
    </reaction>
</comment>
<protein>
    <recommendedName>
        <fullName evidence="5 11">Nicotinate-nucleotide--dimethylbenzimidazole phosphoribosyltransferase</fullName>
        <shortName evidence="11">NN:DBI PRT</shortName>
        <ecNumber evidence="4 11">2.4.2.21</ecNumber>
    </recommendedName>
    <alternativeName>
        <fullName evidence="9 11">N(1)-alpha-phosphoribosyltransferase</fullName>
    </alternativeName>
</protein>
<dbReference type="RefSeq" id="WP_094763545.1">
    <property type="nucleotide sequence ID" value="NZ_FUKQ01000007.1"/>
</dbReference>
<evidence type="ECO:0000256" key="5">
    <source>
        <dbReference type="ARBA" id="ARBA00015486"/>
    </source>
</evidence>
<dbReference type="OrthoDB" id="9773807at2"/>
<evidence type="ECO:0000256" key="1">
    <source>
        <dbReference type="ARBA" id="ARBA00002197"/>
    </source>
</evidence>
<evidence type="ECO:0000256" key="9">
    <source>
        <dbReference type="ARBA" id="ARBA00030686"/>
    </source>
</evidence>
<comment type="pathway">
    <text evidence="2 11">Nucleoside biosynthesis; alpha-ribazole biosynthesis; alpha-ribazole from 5,6-dimethylbenzimidazole: step 1/2.</text>
</comment>
<evidence type="ECO:0000256" key="4">
    <source>
        <dbReference type="ARBA" id="ARBA00011991"/>
    </source>
</evidence>
<accession>A0A1R4IIT3</accession>
<evidence type="ECO:0000313" key="12">
    <source>
        <dbReference type="EMBL" id="SJN19736.1"/>
    </source>
</evidence>
<evidence type="ECO:0000256" key="8">
    <source>
        <dbReference type="ARBA" id="ARBA00022679"/>
    </source>
</evidence>
<dbReference type="EMBL" id="FUKQ01000007">
    <property type="protein sequence ID" value="SJN19736.1"/>
    <property type="molecule type" value="Genomic_DNA"/>
</dbReference>
<evidence type="ECO:0000256" key="6">
    <source>
        <dbReference type="ARBA" id="ARBA00022573"/>
    </source>
</evidence>
<evidence type="ECO:0000256" key="3">
    <source>
        <dbReference type="ARBA" id="ARBA00007110"/>
    </source>
</evidence>
<reference evidence="12 13" key="1">
    <citation type="submission" date="2017-02" db="EMBL/GenBank/DDBJ databases">
        <authorList>
            <person name="Peterson S.W."/>
        </authorList>
    </citation>
    <scope>NUCLEOTIDE SEQUENCE [LARGE SCALE GENOMIC DNA]</scope>
    <source>
        <strain evidence="12 13">LSP_Lj1</strain>
    </source>
</reference>
<evidence type="ECO:0000256" key="10">
    <source>
        <dbReference type="ARBA" id="ARBA00047340"/>
    </source>
</evidence>
<dbReference type="NCBIfam" id="TIGR03160">
    <property type="entry name" value="cobT_DBIPRT"/>
    <property type="match status" value="1"/>
</dbReference>
<dbReference type="UniPathway" id="UPA00061">
    <property type="reaction ID" value="UER00516"/>
</dbReference>
<dbReference type="Gene3D" id="3.40.50.10210">
    <property type="match status" value="1"/>
</dbReference>
<organism evidence="12 13">
    <name type="scientific">Luteococcus japonicus LSP_Lj1</name>
    <dbReference type="NCBI Taxonomy" id="1255658"/>
    <lineage>
        <taxon>Bacteria</taxon>
        <taxon>Bacillati</taxon>
        <taxon>Actinomycetota</taxon>
        <taxon>Actinomycetes</taxon>
        <taxon>Propionibacteriales</taxon>
        <taxon>Propionibacteriaceae</taxon>
        <taxon>Luteococcus</taxon>
    </lineage>
</organism>
<keyword evidence="13" id="KW-1185">Reference proteome</keyword>
<evidence type="ECO:0000256" key="7">
    <source>
        <dbReference type="ARBA" id="ARBA00022676"/>
    </source>
</evidence>
<evidence type="ECO:0000256" key="2">
    <source>
        <dbReference type="ARBA" id="ARBA00005049"/>
    </source>
</evidence>
<name>A0A1R4IIT3_9ACTN</name>
<dbReference type="CDD" id="cd02439">
    <property type="entry name" value="DMB-PRT_CobT"/>
    <property type="match status" value="1"/>
</dbReference>
<dbReference type="FunFam" id="3.40.50.10210:FF:000001">
    <property type="entry name" value="Nicotinate-nucleotide--dimethylbenzimidazole phosphoribosyltransferase"/>
    <property type="match status" value="1"/>
</dbReference>
<dbReference type="PANTHER" id="PTHR43463">
    <property type="entry name" value="NICOTINATE-NUCLEOTIDE--DIMETHYLBENZIMIDAZOLE PHOSPHORIBOSYLTRANSFERASE"/>
    <property type="match status" value="1"/>
</dbReference>
<dbReference type="GO" id="GO:0008939">
    <property type="term" value="F:nicotinate-nucleotide-dimethylbenzimidazole phosphoribosyltransferase activity"/>
    <property type="evidence" value="ECO:0007669"/>
    <property type="project" value="UniProtKB-UniRule"/>
</dbReference>
<dbReference type="AlphaFoldDB" id="A0A1R4IIT3"/>
<feature type="active site" description="Proton acceptor" evidence="11">
    <location>
        <position position="321"/>
    </location>
</feature>
<dbReference type="InterPro" id="IPR036087">
    <property type="entry name" value="Nict_dMeBzImd_PRibTrfase_sf"/>
</dbReference>
<dbReference type="EC" id="2.4.2.21" evidence="4 11"/>
<keyword evidence="6 11" id="KW-0169">Cobalamin biosynthesis</keyword>
<dbReference type="InterPro" id="IPR023195">
    <property type="entry name" value="Nict_dMeBzImd_PRibTrfase_N"/>
</dbReference>
<sequence>MSTLVETIAAITPVDEQARTAAQERQNQLTKPPGSLGELETLGNQLCAIAGTCPPPVPEPAKVCVFAADHGVQQQKVSPWPQEVTVQMAANIARGGAGASVIARAAGATLTVYDVGMLASAEGVVDAVVVRGGTADFTVEPAMTPEQCEQAIQVGLDAARQAVADGFKALVPGEVGIGNTTPSSALTSLFTGVDVAEVTGRGSGADDAMLTRKCEVIAQGFALHGLTPQSAAADPLRALQCVGGLEHAAMVGLILGAAEQQVPLVLDGAIACSAALVAVALCPAAKGYLIAGHAGVEPGIQAVVKTLGIRPVVSLDLRLGEGSGGALALPVVVTAAKVLREMATFADAGVTGEHE</sequence>
<proteinExistence type="inferred from homology"/>
<comment type="function">
    <text evidence="1 11">Catalyzes the synthesis of alpha-ribazole-5'-phosphate from nicotinate mononucleotide (NAMN) and 5,6-dimethylbenzimidazole (DMB).</text>
</comment>
<dbReference type="STRING" id="1255658.FM114_02145"/>
<dbReference type="SUPFAM" id="SSF52733">
    <property type="entry name" value="Nicotinate mononucleotide:5,6-dimethylbenzimidazole phosphoribosyltransferase (CobT)"/>
    <property type="match status" value="1"/>
</dbReference>
<dbReference type="InterPro" id="IPR003200">
    <property type="entry name" value="Nict_dMeBzImd_PRibTrfase"/>
</dbReference>
<dbReference type="GO" id="GO:0009236">
    <property type="term" value="P:cobalamin biosynthetic process"/>
    <property type="evidence" value="ECO:0007669"/>
    <property type="project" value="UniProtKB-UniRule"/>
</dbReference>
<dbReference type="Pfam" id="PF02277">
    <property type="entry name" value="DBI_PRT"/>
    <property type="match status" value="1"/>
</dbReference>
<dbReference type="PANTHER" id="PTHR43463:SF1">
    <property type="entry name" value="NICOTINATE-NUCLEOTIDE--DIMETHYLBENZIMIDAZOLE PHOSPHORIBOSYLTRANSFERASE"/>
    <property type="match status" value="1"/>
</dbReference>
<evidence type="ECO:0000256" key="11">
    <source>
        <dbReference type="HAMAP-Rule" id="MF_00230"/>
    </source>
</evidence>
<dbReference type="Gene3D" id="1.10.1610.10">
    <property type="match status" value="1"/>
</dbReference>
<dbReference type="HAMAP" id="MF_00230">
    <property type="entry name" value="CobT"/>
    <property type="match status" value="1"/>
</dbReference>
<dbReference type="Proteomes" id="UP000188342">
    <property type="component" value="Unassembled WGS sequence"/>
</dbReference>
<gene>
    <name evidence="11" type="primary">cobT</name>
    <name evidence="12" type="ORF">FM114_02145</name>
</gene>
<keyword evidence="7 11" id="KW-0328">Glycosyltransferase</keyword>
<comment type="similarity">
    <text evidence="3 11">Belongs to the CobT family.</text>
</comment>
<dbReference type="NCBIfam" id="NF000996">
    <property type="entry name" value="PRK00105.1"/>
    <property type="match status" value="1"/>
</dbReference>
<dbReference type="InterPro" id="IPR017846">
    <property type="entry name" value="Nict_dMeBzImd_PRibTrfase_bact"/>
</dbReference>